<protein>
    <recommendedName>
        <fullName evidence="4">Lipocalin-like protein</fullName>
    </recommendedName>
</protein>
<name>A0A4V2PYF7_9SPHI</name>
<dbReference type="EMBL" id="SMGO01000001">
    <property type="protein sequence ID" value="TCK85811.1"/>
    <property type="molecule type" value="Genomic_DNA"/>
</dbReference>
<dbReference type="RefSeq" id="WP_132222318.1">
    <property type="nucleotide sequence ID" value="NZ_SMGO01000001.1"/>
</dbReference>
<evidence type="ECO:0000313" key="3">
    <source>
        <dbReference type="Proteomes" id="UP000294616"/>
    </source>
</evidence>
<dbReference type="PROSITE" id="PS51257">
    <property type="entry name" value="PROKAR_LIPOPROTEIN"/>
    <property type="match status" value="1"/>
</dbReference>
<accession>A0A4V2PYF7</accession>
<keyword evidence="3" id="KW-1185">Reference proteome</keyword>
<dbReference type="Proteomes" id="UP000294616">
    <property type="component" value="Unassembled WGS sequence"/>
</dbReference>
<proteinExistence type="predicted"/>
<feature type="signal peptide" evidence="1">
    <location>
        <begin position="1"/>
        <end position="24"/>
    </location>
</feature>
<keyword evidence="1" id="KW-0732">Signal</keyword>
<dbReference type="AlphaFoldDB" id="A0A4V2PYF7"/>
<gene>
    <name evidence="2" type="ORF">C8N28_1128</name>
</gene>
<organism evidence="2 3">
    <name type="scientific">Albibacterium bauzanense</name>
    <dbReference type="NCBI Taxonomy" id="653929"/>
    <lineage>
        <taxon>Bacteria</taxon>
        <taxon>Pseudomonadati</taxon>
        <taxon>Bacteroidota</taxon>
        <taxon>Sphingobacteriia</taxon>
        <taxon>Sphingobacteriales</taxon>
        <taxon>Sphingobacteriaceae</taxon>
        <taxon>Albibacterium</taxon>
    </lineage>
</organism>
<comment type="caution">
    <text evidence="2">The sequence shown here is derived from an EMBL/GenBank/DDBJ whole genome shotgun (WGS) entry which is preliminary data.</text>
</comment>
<reference evidence="2 3" key="1">
    <citation type="submission" date="2019-03" db="EMBL/GenBank/DDBJ databases">
        <title>Genomic Encyclopedia of Archaeal and Bacterial Type Strains, Phase II (KMG-II): from individual species to whole genera.</title>
        <authorList>
            <person name="Goeker M."/>
        </authorList>
    </citation>
    <scope>NUCLEOTIDE SEQUENCE [LARGE SCALE GENOMIC DNA]</scope>
    <source>
        <strain evidence="2 3">DSM 22554</strain>
    </source>
</reference>
<feature type="chain" id="PRO_5020746030" description="Lipocalin-like protein" evidence="1">
    <location>
        <begin position="25"/>
        <end position="170"/>
    </location>
</feature>
<evidence type="ECO:0008006" key="4">
    <source>
        <dbReference type="Google" id="ProtNLM"/>
    </source>
</evidence>
<evidence type="ECO:0000313" key="2">
    <source>
        <dbReference type="EMBL" id="TCK85811.1"/>
    </source>
</evidence>
<dbReference type="OrthoDB" id="1121756at2"/>
<evidence type="ECO:0000256" key="1">
    <source>
        <dbReference type="SAM" id="SignalP"/>
    </source>
</evidence>
<sequence>MKRTLQFFCLISMIALLGACTARQVNSTPTASSWRNGVKGQWTLNSVEKENFPAGASVKTIFDEAPIDCFIGSTWNLTGSGKGSITFSQSGSSCSPGAVRDIFWSINQDPGTTSFQFQFKKIMPGDRAKDVTAGYSLDLVSANNNGLVLSMPLNVNGTTSYLVFHLSKNQ</sequence>